<dbReference type="AlphaFoldDB" id="A0A0U5EVB3"/>
<dbReference type="KEGG" id="pnl:PNK_p0159"/>
<evidence type="ECO:0000313" key="3">
    <source>
        <dbReference type="Proteomes" id="UP000069902"/>
    </source>
</evidence>
<accession>A0A0U5EVB3</accession>
<gene>
    <name evidence="2" type="primary">traL</name>
    <name evidence="2" type="ORF">PNK_p0159</name>
</gene>
<dbReference type="Proteomes" id="UP000069902">
    <property type="component" value="Plasmid pPNK"/>
</dbReference>
<proteinExistence type="predicted"/>
<name>A0A0U5EVB3_9BACT</name>
<dbReference type="GO" id="GO:0019867">
    <property type="term" value="C:outer membrane"/>
    <property type="evidence" value="ECO:0007669"/>
    <property type="project" value="InterPro"/>
</dbReference>
<dbReference type="NCBIfam" id="TIGR02762">
    <property type="entry name" value="TraL_TIGR"/>
    <property type="match status" value="1"/>
</dbReference>
<dbReference type="RefSeq" id="WP_059062693.1">
    <property type="nucleotide sequence ID" value="NZ_LN879503.1"/>
</dbReference>
<keyword evidence="1" id="KW-0472">Membrane</keyword>
<dbReference type="InParanoid" id="A0A0U5EVB3"/>
<geneLocation type="plasmid" evidence="3">
    <name>pPNK</name>
</geneLocation>
<sequence length="96" mass="11615">MEKKHQLYKTLDNPLRVIFWSIDEFVLMVIPLMIGFMMASPFILLSGIFLKIVCSKFKKKFPVLKHMIYWYLPTRRLRKQKIIKNLPSSHIREFML</sequence>
<dbReference type="PATRIC" id="fig|389348.3.peg.2929"/>
<evidence type="ECO:0000313" key="2">
    <source>
        <dbReference type="EMBL" id="CUI18211.1"/>
    </source>
</evidence>
<keyword evidence="1" id="KW-0812">Transmembrane</keyword>
<dbReference type="Pfam" id="PF07178">
    <property type="entry name" value="TraL"/>
    <property type="match status" value="1"/>
</dbReference>
<reference evidence="3" key="1">
    <citation type="submission" date="2015-09" db="EMBL/GenBank/DDBJ databases">
        <authorList>
            <person name="Bertelli C."/>
        </authorList>
    </citation>
    <scope>NUCLEOTIDE SEQUENCE [LARGE SCALE GENOMIC DNA]</scope>
    <source>
        <strain evidence="3">KNic</strain>
        <plasmid evidence="3">pPNK</plasmid>
    </source>
</reference>
<dbReference type="EMBL" id="LN879503">
    <property type="protein sequence ID" value="CUI18211.1"/>
    <property type="molecule type" value="Genomic_DNA"/>
</dbReference>
<protein>
    <submittedName>
        <fullName evidence="2">Type IV conjugative transfer system protein TraL</fullName>
    </submittedName>
</protein>
<keyword evidence="1" id="KW-1133">Transmembrane helix</keyword>
<feature type="transmembrane region" description="Helical" evidence="1">
    <location>
        <begin position="25"/>
        <end position="50"/>
    </location>
</feature>
<dbReference type="InterPro" id="IPR009838">
    <property type="entry name" value="T4SS_TraL"/>
</dbReference>
<organism evidence="2 3">
    <name type="scientific">Candidatus Protochlamydia naegleriophila</name>
    <dbReference type="NCBI Taxonomy" id="389348"/>
    <lineage>
        <taxon>Bacteria</taxon>
        <taxon>Pseudomonadati</taxon>
        <taxon>Chlamydiota</taxon>
        <taxon>Chlamydiia</taxon>
        <taxon>Parachlamydiales</taxon>
        <taxon>Parachlamydiaceae</taxon>
        <taxon>Candidatus Protochlamydia</taxon>
    </lineage>
</organism>
<evidence type="ECO:0000256" key="1">
    <source>
        <dbReference type="SAM" id="Phobius"/>
    </source>
</evidence>
<keyword evidence="3" id="KW-1185">Reference proteome</keyword>